<dbReference type="InterPro" id="IPR005162">
    <property type="entry name" value="Retrotrans_gag_dom"/>
</dbReference>
<dbReference type="AlphaFoldDB" id="A0A392MLU6"/>
<dbReference type="EMBL" id="LXQA010014001">
    <property type="protein sequence ID" value="MCH88351.1"/>
    <property type="molecule type" value="Genomic_DNA"/>
</dbReference>
<dbReference type="PANTHER" id="PTHR33223:SF10">
    <property type="entry name" value="AMINOTRANSFERASE-LIKE PLANT MOBILE DOMAIN-CONTAINING PROTEIN"/>
    <property type="match status" value="1"/>
</dbReference>
<accession>A0A392MLU6</accession>
<feature type="domain" description="Retrotransposon gag" evidence="1">
    <location>
        <begin position="109"/>
        <end position="179"/>
    </location>
</feature>
<proteinExistence type="predicted"/>
<evidence type="ECO:0000259" key="1">
    <source>
        <dbReference type="Pfam" id="PF03732"/>
    </source>
</evidence>
<sequence length="186" mass="20667">MAGDHTNHEIPGSGATTLQAAVAEIRRLQVKMAEIDKEKTEKAAAGAAEDEIIEFQPLSQVLWDAKVPDNFKTLHLPSFDGKTDPLEHRMVVGTQTAIIGAAEHLKCKLLSGTLKDTALRWYMNLPNNSIGSFKDFSRKFIHQFSGSKHMKVTATSLFAIRHNHSEPLREYLARFSEATIKVSNPN</sequence>
<keyword evidence="3" id="KW-1185">Reference proteome</keyword>
<dbReference type="PANTHER" id="PTHR33223">
    <property type="entry name" value="CCHC-TYPE DOMAIN-CONTAINING PROTEIN"/>
    <property type="match status" value="1"/>
</dbReference>
<reference evidence="2 3" key="1">
    <citation type="journal article" date="2018" name="Front. Plant Sci.">
        <title>Red Clover (Trifolium pratense) and Zigzag Clover (T. medium) - A Picture of Genomic Similarities and Differences.</title>
        <authorList>
            <person name="Dluhosova J."/>
            <person name="Istvanek J."/>
            <person name="Nedelnik J."/>
            <person name="Repkova J."/>
        </authorList>
    </citation>
    <scope>NUCLEOTIDE SEQUENCE [LARGE SCALE GENOMIC DNA]</scope>
    <source>
        <strain evidence="3">cv. 10/8</strain>
        <tissue evidence="2">Leaf</tissue>
    </source>
</reference>
<dbReference type="Pfam" id="PF03732">
    <property type="entry name" value="Retrotrans_gag"/>
    <property type="match status" value="1"/>
</dbReference>
<comment type="caution">
    <text evidence="2">The sequence shown here is derived from an EMBL/GenBank/DDBJ whole genome shotgun (WGS) entry which is preliminary data.</text>
</comment>
<evidence type="ECO:0000313" key="2">
    <source>
        <dbReference type="EMBL" id="MCH88351.1"/>
    </source>
</evidence>
<protein>
    <submittedName>
        <fullName evidence="2">Zeon1 gag protein</fullName>
    </submittedName>
</protein>
<evidence type="ECO:0000313" key="3">
    <source>
        <dbReference type="Proteomes" id="UP000265520"/>
    </source>
</evidence>
<name>A0A392MLU6_9FABA</name>
<organism evidence="2 3">
    <name type="scientific">Trifolium medium</name>
    <dbReference type="NCBI Taxonomy" id="97028"/>
    <lineage>
        <taxon>Eukaryota</taxon>
        <taxon>Viridiplantae</taxon>
        <taxon>Streptophyta</taxon>
        <taxon>Embryophyta</taxon>
        <taxon>Tracheophyta</taxon>
        <taxon>Spermatophyta</taxon>
        <taxon>Magnoliopsida</taxon>
        <taxon>eudicotyledons</taxon>
        <taxon>Gunneridae</taxon>
        <taxon>Pentapetalae</taxon>
        <taxon>rosids</taxon>
        <taxon>fabids</taxon>
        <taxon>Fabales</taxon>
        <taxon>Fabaceae</taxon>
        <taxon>Papilionoideae</taxon>
        <taxon>50 kb inversion clade</taxon>
        <taxon>NPAAA clade</taxon>
        <taxon>Hologalegina</taxon>
        <taxon>IRL clade</taxon>
        <taxon>Trifolieae</taxon>
        <taxon>Trifolium</taxon>
    </lineage>
</organism>
<dbReference type="Proteomes" id="UP000265520">
    <property type="component" value="Unassembled WGS sequence"/>
</dbReference>
<gene>
    <name evidence="2" type="ORF">A2U01_0009235</name>
</gene>